<evidence type="ECO:0000256" key="1">
    <source>
        <dbReference type="SAM" id="SignalP"/>
    </source>
</evidence>
<gene>
    <name evidence="2" type="ORF">BG55_17065</name>
</gene>
<feature type="signal peptide" evidence="1">
    <location>
        <begin position="1"/>
        <end position="17"/>
    </location>
</feature>
<evidence type="ECO:0008006" key="4">
    <source>
        <dbReference type="Google" id="ProtNLM"/>
    </source>
</evidence>
<dbReference type="Pfam" id="PF16695">
    <property type="entry name" value="Tai4"/>
    <property type="match status" value="1"/>
</dbReference>
<dbReference type="OrthoDB" id="6566141at2"/>
<keyword evidence="3" id="KW-1185">Reference proteome</keyword>
<organism evidence="2 3">
    <name type="scientific">Erwinia mallotivora</name>
    <dbReference type="NCBI Taxonomy" id="69222"/>
    <lineage>
        <taxon>Bacteria</taxon>
        <taxon>Pseudomonadati</taxon>
        <taxon>Pseudomonadota</taxon>
        <taxon>Gammaproteobacteria</taxon>
        <taxon>Enterobacterales</taxon>
        <taxon>Erwiniaceae</taxon>
        <taxon>Erwinia</taxon>
    </lineage>
</organism>
<keyword evidence="1" id="KW-0732">Signal</keyword>
<dbReference type="EMBL" id="JFHN01000060">
    <property type="protein sequence ID" value="EXU74450.1"/>
    <property type="molecule type" value="Genomic_DNA"/>
</dbReference>
<dbReference type="InterPro" id="IPR038314">
    <property type="entry name" value="T6SS_sf"/>
</dbReference>
<feature type="chain" id="PRO_5001472949" description="Type VI secretion protein" evidence="1">
    <location>
        <begin position="18"/>
        <end position="118"/>
    </location>
</feature>
<dbReference type="Gene3D" id="1.20.120.1620">
    <property type="match status" value="1"/>
</dbReference>
<protein>
    <recommendedName>
        <fullName evidence="4">Type VI secretion protein</fullName>
    </recommendedName>
</protein>
<dbReference type="Proteomes" id="UP000019918">
    <property type="component" value="Unassembled WGS sequence"/>
</dbReference>
<evidence type="ECO:0000313" key="3">
    <source>
        <dbReference type="Proteomes" id="UP000019918"/>
    </source>
</evidence>
<dbReference type="PATRIC" id="fig|69222.5.peg.3473"/>
<reference evidence="2 3" key="1">
    <citation type="submission" date="2014-02" db="EMBL/GenBank/DDBJ databases">
        <title>Draft genome of Erwinia mallotivora strain BT-MARDI, a papaya dieback pathogen.</title>
        <authorList>
            <person name="Redzuan R."/>
            <person name="Abu Bakar N."/>
            <person name="Badrun R."/>
            <person name="Mohd Raih M.F."/>
            <person name="Rozano L."/>
            <person name="Mat Amin N."/>
        </authorList>
    </citation>
    <scope>NUCLEOTIDE SEQUENCE [LARGE SCALE GENOMIC DNA]</scope>
    <source>
        <strain evidence="2 3">BT-MARDI</strain>
    </source>
</reference>
<dbReference type="InterPro" id="IPR032032">
    <property type="entry name" value="Tai4"/>
</dbReference>
<proteinExistence type="predicted"/>
<comment type="caution">
    <text evidence="2">The sequence shown here is derived from an EMBL/GenBank/DDBJ whole genome shotgun (WGS) entry which is preliminary data.</text>
</comment>
<name>A0A014NKY0_9GAMM</name>
<sequence length="118" mass="13407">MKKFLIITLLVSPLAFAVVPPKMDSFTQPQIFQNWLQNRCVGKITQDKSLKDDAFKSASAWLEVSHLPVDAFNDGDRLIDEYLKMNLTGSVKADFKVLKCSLLSNSEEQKTIYSKYSK</sequence>
<evidence type="ECO:0000313" key="2">
    <source>
        <dbReference type="EMBL" id="EXU74450.1"/>
    </source>
</evidence>
<dbReference type="STRING" id="69222.BG55_17065"/>
<accession>A0A014NKY0</accession>
<dbReference type="RefSeq" id="WP_034939538.1">
    <property type="nucleotide sequence ID" value="NZ_JFHN01000060.1"/>
</dbReference>
<dbReference type="AlphaFoldDB" id="A0A014NKY0"/>